<gene>
    <name evidence="2" type="ORF">BVC80_1679g30</name>
</gene>
<feature type="compositionally biased region" description="Polar residues" evidence="1">
    <location>
        <begin position="82"/>
        <end position="97"/>
    </location>
</feature>
<feature type="compositionally biased region" description="Basic and acidic residues" evidence="1">
    <location>
        <begin position="98"/>
        <end position="115"/>
    </location>
</feature>
<evidence type="ECO:0000313" key="2">
    <source>
        <dbReference type="EMBL" id="OVA04068.1"/>
    </source>
</evidence>
<evidence type="ECO:0000313" key="3">
    <source>
        <dbReference type="Proteomes" id="UP000195402"/>
    </source>
</evidence>
<evidence type="ECO:0000256" key="1">
    <source>
        <dbReference type="SAM" id="MobiDB-lite"/>
    </source>
</evidence>
<organism evidence="2 3">
    <name type="scientific">Macleaya cordata</name>
    <name type="common">Five-seeded plume-poppy</name>
    <name type="synonym">Bocconia cordata</name>
    <dbReference type="NCBI Taxonomy" id="56857"/>
    <lineage>
        <taxon>Eukaryota</taxon>
        <taxon>Viridiplantae</taxon>
        <taxon>Streptophyta</taxon>
        <taxon>Embryophyta</taxon>
        <taxon>Tracheophyta</taxon>
        <taxon>Spermatophyta</taxon>
        <taxon>Magnoliopsida</taxon>
        <taxon>Ranunculales</taxon>
        <taxon>Papaveraceae</taxon>
        <taxon>Papaveroideae</taxon>
        <taxon>Macleaya</taxon>
    </lineage>
</organism>
<name>A0A200Q0T7_MACCD</name>
<sequence length="115" mass="13456">MAICQRQGEGITNYIRLFSEIAVDCHEHTTETHLVDICIAWMERHYCYALENLEIESFAKLEAKARRTSTSAPGNCHENDQLWEQNTRMHQVSTVTTDQRRNQDKTDKPEGKRFK</sequence>
<dbReference type="EMBL" id="MVGT01003409">
    <property type="protein sequence ID" value="OVA04068.1"/>
    <property type="molecule type" value="Genomic_DNA"/>
</dbReference>
<dbReference type="InParanoid" id="A0A200Q0T7"/>
<evidence type="ECO:0008006" key="4">
    <source>
        <dbReference type="Google" id="ProtNLM"/>
    </source>
</evidence>
<keyword evidence="3" id="KW-1185">Reference proteome</keyword>
<proteinExistence type="predicted"/>
<comment type="caution">
    <text evidence="2">The sequence shown here is derived from an EMBL/GenBank/DDBJ whole genome shotgun (WGS) entry which is preliminary data.</text>
</comment>
<protein>
    <recommendedName>
        <fullName evidence="4">Retrotransposon gag domain-containing protein</fullName>
    </recommendedName>
</protein>
<dbReference type="Proteomes" id="UP000195402">
    <property type="component" value="Unassembled WGS sequence"/>
</dbReference>
<feature type="region of interest" description="Disordered" evidence="1">
    <location>
        <begin position="67"/>
        <end position="115"/>
    </location>
</feature>
<accession>A0A200Q0T7</accession>
<dbReference type="AlphaFoldDB" id="A0A200Q0T7"/>
<reference evidence="2 3" key="1">
    <citation type="journal article" date="2017" name="Mol. Plant">
        <title>The Genome of Medicinal Plant Macleaya cordata Provides New Insights into Benzylisoquinoline Alkaloids Metabolism.</title>
        <authorList>
            <person name="Liu X."/>
            <person name="Liu Y."/>
            <person name="Huang P."/>
            <person name="Ma Y."/>
            <person name="Qing Z."/>
            <person name="Tang Q."/>
            <person name="Cao H."/>
            <person name="Cheng P."/>
            <person name="Zheng Y."/>
            <person name="Yuan Z."/>
            <person name="Zhou Y."/>
            <person name="Liu J."/>
            <person name="Tang Z."/>
            <person name="Zhuo Y."/>
            <person name="Zhang Y."/>
            <person name="Yu L."/>
            <person name="Huang J."/>
            <person name="Yang P."/>
            <person name="Peng Q."/>
            <person name="Zhang J."/>
            <person name="Jiang W."/>
            <person name="Zhang Z."/>
            <person name="Lin K."/>
            <person name="Ro D.K."/>
            <person name="Chen X."/>
            <person name="Xiong X."/>
            <person name="Shang Y."/>
            <person name="Huang S."/>
            <person name="Zeng J."/>
        </authorList>
    </citation>
    <scope>NUCLEOTIDE SEQUENCE [LARGE SCALE GENOMIC DNA]</scope>
    <source>
        <strain evidence="3">cv. BLH2017</strain>
        <tissue evidence="2">Root</tissue>
    </source>
</reference>